<dbReference type="InterPro" id="IPR012475">
    <property type="entry name" value="Fungal_lectin"/>
</dbReference>
<dbReference type="SUPFAM" id="SSF89372">
    <property type="entry name" value="Fucose-specific lectin"/>
    <property type="match status" value="1"/>
</dbReference>
<gene>
    <name evidence="3" type="ORF">BDV96DRAFT_690461</name>
</gene>
<evidence type="ECO:0000256" key="1">
    <source>
        <dbReference type="ARBA" id="ARBA00009042"/>
    </source>
</evidence>
<organism evidence="3 4">
    <name type="scientific">Lophiotrema nucula</name>
    <dbReference type="NCBI Taxonomy" id="690887"/>
    <lineage>
        <taxon>Eukaryota</taxon>
        <taxon>Fungi</taxon>
        <taxon>Dikarya</taxon>
        <taxon>Ascomycota</taxon>
        <taxon>Pezizomycotina</taxon>
        <taxon>Dothideomycetes</taxon>
        <taxon>Pleosporomycetidae</taxon>
        <taxon>Pleosporales</taxon>
        <taxon>Lophiotremataceae</taxon>
        <taxon>Lophiotrema</taxon>
    </lineage>
</organism>
<keyword evidence="2" id="KW-0472">Membrane</keyword>
<keyword evidence="2" id="KW-1133">Transmembrane helix</keyword>
<sequence>MMADYYNPGDTHKVLYNPEEAWKHLEPPGLEVGPAPVRTFPPEVVPPPRDDEKFANDSDTALTPEKRGILVSRRRIYIAIAVTIIVIIAVVAGAVAGVLAHNKKSHAATTPAANATSSEDIRNDSAIAVTGWKHNDSQWSVRLFYQDGDGFLRIASLESTDGEVWSGGTKFVKAKAGTPLAASSFNMSWYNDTESYMETHVFYLDDNGILQEFIFKKADRAGRSGTLNNQNIKVGLASKLASYWPSISYQSEDNHFGEIRFDCSTSAKDCWNNNRLNISGPVSASLAEVPMRTNLFGLFIYYQRDDEELVNYAWSNRTKEWTGTQQFAQPIPPTAPIAVMATARNQADPYNNFFALWQDTDSNIVISWRNGTGWQAPETQNAFGLALNGTNLACLTPASWNTAPIQYGHELSRCYYIGQSGGLRQVQGGPKGWRDLGPVWNMSNATS</sequence>
<protein>
    <submittedName>
        <fullName evidence="3">Uncharacterized protein</fullName>
    </submittedName>
</protein>
<dbReference type="Pfam" id="PF07938">
    <property type="entry name" value="Fungal_lectin"/>
    <property type="match status" value="1"/>
</dbReference>
<proteinExistence type="inferred from homology"/>
<keyword evidence="2" id="KW-0812">Transmembrane</keyword>
<dbReference type="Proteomes" id="UP000799770">
    <property type="component" value="Unassembled WGS sequence"/>
</dbReference>
<accession>A0A6A5YXD1</accession>
<dbReference type="OrthoDB" id="3800077at2759"/>
<evidence type="ECO:0000256" key="2">
    <source>
        <dbReference type="SAM" id="Phobius"/>
    </source>
</evidence>
<comment type="similarity">
    <text evidence="1">Belongs to the fungal fucose-specific lectin family.</text>
</comment>
<feature type="transmembrane region" description="Helical" evidence="2">
    <location>
        <begin position="76"/>
        <end position="100"/>
    </location>
</feature>
<dbReference type="EMBL" id="ML977334">
    <property type="protein sequence ID" value="KAF2111576.1"/>
    <property type="molecule type" value="Genomic_DNA"/>
</dbReference>
<keyword evidence="4" id="KW-1185">Reference proteome</keyword>
<evidence type="ECO:0000313" key="4">
    <source>
        <dbReference type="Proteomes" id="UP000799770"/>
    </source>
</evidence>
<dbReference type="Gene3D" id="2.120.10.70">
    <property type="entry name" value="Fucose-specific lectin"/>
    <property type="match status" value="1"/>
</dbReference>
<name>A0A6A5YXD1_9PLEO</name>
<reference evidence="3" key="1">
    <citation type="journal article" date="2020" name="Stud. Mycol.">
        <title>101 Dothideomycetes genomes: a test case for predicting lifestyles and emergence of pathogens.</title>
        <authorList>
            <person name="Haridas S."/>
            <person name="Albert R."/>
            <person name="Binder M."/>
            <person name="Bloem J."/>
            <person name="Labutti K."/>
            <person name="Salamov A."/>
            <person name="Andreopoulos B."/>
            <person name="Baker S."/>
            <person name="Barry K."/>
            <person name="Bills G."/>
            <person name="Bluhm B."/>
            <person name="Cannon C."/>
            <person name="Castanera R."/>
            <person name="Culley D."/>
            <person name="Daum C."/>
            <person name="Ezra D."/>
            <person name="Gonzalez J."/>
            <person name="Henrissat B."/>
            <person name="Kuo A."/>
            <person name="Liang C."/>
            <person name="Lipzen A."/>
            <person name="Lutzoni F."/>
            <person name="Magnuson J."/>
            <person name="Mondo S."/>
            <person name="Nolan M."/>
            <person name="Ohm R."/>
            <person name="Pangilinan J."/>
            <person name="Park H.-J."/>
            <person name="Ramirez L."/>
            <person name="Alfaro M."/>
            <person name="Sun H."/>
            <person name="Tritt A."/>
            <person name="Yoshinaga Y."/>
            <person name="Zwiers L.-H."/>
            <person name="Turgeon B."/>
            <person name="Goodwin S."/>
            <person name="Spatafora J."/>
            <person name="Crous P."/>
            <person name="Grigoriev I."/>
        </authorList>
    </citation>
    <scope>NUCLEOTIDE SEQUENCE</scope>
    <source>
        <strain evidence="3">CBS 627.86</strain>
    </source>
</reference>
<dbReference type="AlphaFoldDB" id="A0A6A5YXD1"/>
<evidence type="ECO:0000313" key="3">
    <source>
        <dbReference type="EMBL" id="KAF2111576.1"/>
    </source>
</evidence>